<evidence type="ECO:0000313" key="11">
    <source>
        <dbReference type="Proteomes" id="UP001516023"/>
    </source>
</evidence>
<dbReference type="GO" id="GO:0016020">
    <property type="term" value="C:membrane"/>
    <property type="evidence" value="ECO:0007669"/>
    <property type="project" value="UniProtKB-SubCell"/>
</dbReference>
<evidence type="ECO:0000256" key="7">
    <source>
        <dbReference type="RuleBase" id="RU000488"/>
    </source>
</evidence>
<gene>
    <name evidence="10" type="ORF">HJC23_008724</name>
</gene>
<feature type="compositionally biased region" description="Polar residues" evidence="8">
    <location>
        <begin position="15"/>
        <end position="24"/>
    </location>
</feature>
<evidence type="ECO:0000313" key="10">
    <source>
        <dbReference type="EMBL" id="KAL3785691.1"/>
    </source>
</evidence>
<evidence type="ECO:0000256" key="8">
    <source>
        <dbReference type="SAM" id="MobiDB-lite"/>
    </source>
</evidence>
<reference evidence="10 11" key="1">
    <citation type="journal article" date="2020" name="G3 (Bethesda)">
        <title>Improved Reference Genome for Cyclotella cryptica CCMP332, a Model for Cell Wall Morphogenesis, Salinity Adaptation, and Lipid Production in Diatoms (Bacillariophyta).</title>
        <authorList>
            <person name="Roberts W.R."/>
            <person name="Downey K.M."/>
            <person name="Ruck E.C."/>
            <person name="Traller J.C."/>
            <person name="Alverson A.J."/>
        </authorList>
    </citation>
    <scope>NUCLEOTIDE SEQUENCE [LARGE SCALE GENOMIC DNA]</scope>
    <source>
        <strain evidence="10 11">CCMP332</strain>
    </source>
</reference>
<dbReference type="PROSITE" id="PS50920">
    <property type="entry name" value="SOLCAR"/>
    <property type="match status" value="3"/>
</dbReference>
<evidence type="ECO:0000256" key="2">
    <source>
        <dbReference type="ARBA" id="ARBA00022448"/>
    </source>
</evidence>
<dbReference type="Proteomes" id="UP001516023">
    <property type="component" value="Unassembled WGS sequence"/>
</dbReference>
<feature type="region of interest" description="Disordered" evidence="8">
    <location>
        <begin position="15"/>
        <end position="45"/>
    </location>
</feature>
<evidence type="ECO:0000256" key="6">
    <source>
        <dbReference type="PROSITE-ProRule" id="PRU00282"/>
    </source>
</evidence>
<dbReference type="InterPro" id="IPR018108">
    <property type="entry name" value="MCP_transmembrane"/>
</dbReference>
<feature type="repeat" description="Solcar" evidence="6">
    <location>
        <begin position="46"/>
        <end position="155"/>
    </location>
</feature>
<dbReference type="AlphaFoldDB" id="A0ABD3PEE4"/>
<sequence>MLRSVSDETIIMLPQTNEPSATPQDNEHQPPCSSPDTKSTKPSASYPHWHDLVAGAAAGLGARALTAPLDLIKIRRQLESSSNGSSHHTVRNKGSVLSTAHSFVDGEWKLIHHLRSIAEREGGIRSLFRGNVAASYLWMGYSVVQFWVYGYSSEYLRWYYHSIRSNGNVTPSRHLDHDIRTTSIIGFASGAIAGICGTLLTYPFDLCRTVFAARGIFPIAASNVTWSRHTTILAKESQRKYLERRAPKTLREFSRQLYEQKGVRGFFAGSSPAILSIIPYMGLNFALHDVFVSLNRDPSEENSSGRGSVVSGVAGMGAGVISKFLVYPLDTVKKRLQAQAFWGSGVSEMRNTNFNSLLAQHRSSEVMNVPHQKKAMPVVYEGMIDCFIQILRREGSAAFYKGLIPSLLKSSVSTGASFWLFAFSKNVLRSVHDSMHD</sequence>
<evidence type="ECO:0000256" key="4">
    <source>
        <dbReference type="ARBA" id="ARBA00022737"/>
    </source>
</evidence>
<evidence type="ECO:0000256" key="3">
    <source>
        <dbReference type="ARBA" id="ARBA00022692"/>
    </source>
</evidence>
<feature type="transmembrane region" description="Helical" evidence="9">
    <location>
        <begin position="265"/>
        <end position="287"/>
    </location>
</feature>
<dbReference type="InterPro" id="IPR023395">
    <property type="entry name" value="MCP_dom_sf"/>
</dbReference>
<dbReference type="EMBL" id="JABMIG020000211">
    <property type="protein sequence ID" value="KAL3785691.1"/>
    <property type="molecule type" value="Genomic_DNA"/>
</dbReference>
<feature type="repeat" description="Solcar" evidence="6">
    <location>
        <begin position="181"/>
        <end position="294"/>
    </location>
</feature>
<feature type="repeat" description="Solcar" evidence="6">
    <location>
        <begin position="306"/>
        <end position="427"/>
    </location>
</feature>
<feature type="compositionally biased region" description="Polar residues" evidence="8">
    <location>
        <begin position="34"/>
        <end position="43"/>
    </location>
</feature>
<dbReference type="Pfam" id="PF00153">
    <property type="entry name" value="Mito_carr"/>
    <property type="match status" value="3"/>
</dbReference>
<keyword evidence="3 6" id="KW-0812">Transmembrane</keyword>
<keyword evidence="11" id="KW-1185">Reference proteome</keyword>
<proteinExistence type="inferred from homology"/>
<keyword evidence="2 7" id="KW-0813">Transport</keyword>
<feature type="transmembrane region" description="Helical" evidence="9">
    <location>
        <begin position="130"/>
        <end position="149"/>
    </location>
</feature>
<dbReference type="PRINTS" id="PR00926">
    <property type="entry name" value="MITOCARRIER"/>
</dbReference>
<protein>
    <recommendedName>
        <fullName evidence="12">Mitochondrial carrier protein</fullName>
    </recommendedName>
</protein>
<evidence type="ECO:0000256" key="9">
    <source>
        <dbReference type="SAM" id="Phobius"/>
    </source>
</evidence>
<organism evidence="10 11">
    <name type="scientific">Cyclotella cryptica</name>
    <dbReference type="NCBI Taxonomy" id="29204"/>
    <lineage>
        <taxon>Eukaryota</taxon>
        <taxon>Sar</taxon>
        <taxon>Stramenopiles</taxon>
        <taxon>Ochrophyta</taxon>
        <taxon>Bacillariophyta</taxon>
        <taxon>Coscinodiscophyceae</taxon>
        <taxon>Thalassiosirophycidae</taxon>
        <taxon>Stephanodiscales</taxon>
        <taxon>Stephanodiscaceae</taxon>
        <taxon>Cyclotella</taxon>
    </lineage>
</organism>
<dbReference type="SUPFAM" id="SSF103506">
    <property type="entry name" value="Mitochondrial carrier"/>
    <property type="match status" value="1"/>
</dbReference>
<comment type="subcellular location">
    <subcellularLocation>
        <location evidence="1">Membrane</location>
        <topology evidence="1">Multi-pass membrane protein</topology>
    </subcellularLocation>
</comment>
<keyword evidence="5 6" id="KW-0472">Membrane</keyword>
<evidence type="ECO:0008006" key="12">
    <source>
        <dbReference type="Google" id="ProtNLM"/>
    </source>
</evidence>
<accession>A0ABD3PEE4</accession>
<feature type="transmembrane region" description="Helical" evidence="9">
    <location>
        <begin position="184"/>
        <end position="204"/>
    </location>
</feature>
<keyword evidence="9" id="KW-1133">Transmembrane helix</keyword>
<evidence type="ECO:0000256" key="1">
    <source>
        <dbReference type="ARBA" id="ARBA00004141"/>
    </source>
</evidence>
<dbReference type="InterPro" id="IPR002067">
    <property type="entry name" value="MCP"/>
</dbReference>
<evidence type="ECO:0000256" key="5">
    <source>
        <dbReference type="ARBA" id="ARBA00023136"/>
    </source>
</evidence>
<comment type="similarity">
    <text evidence="7">Belongs to the mitochondrial carrier (TC 2.A.29) family.</text>
</comment>
<feature type="transmembrane region" description="Helical" evidence="9">
    <location>
        <begin position="307"/>
        <end position="326"/>
    </location>
</feature>
<dbReference type="PANTHER" id="PTHR24089">
    <property type="entry name" value="SOLUTE CARRIER FAMILY 25"/>
    <property type="match status" value="1"/>
</dbReference>
<comment type="caution">
    <text evidence="10">The sequence shown here is derived from an EMBL/GenBank/DDBJ whole genome shotgun (WGS) entry which is preliminary data.</text>
</comment>
<keyword evidence="4" id="KW-0677">Repeat</keyword>
<dbReference type="Gene3D" id="1.50.40.10">
    <property type="entry name" value="Mitochondrial carrier domain"/>
    <property type="match status" value="1"/>
</dbReference>
<name>A0ABD3PEE4_9STRA</name>